<evidence type="ECO:0000256" key="9">
    <source>
        <dbReference type="SAM" id="Phobius"/>
    </source>
</evidence>
<evidence type="ECO:0000256" key="4">
    <source>
        <dbReference type="ARBA" id="ARBA00022729"/>
    </source>
</evidence>
<reference evidence="12" key="2">
    <citation type="journal article" date="2023" name="IMA Fungus">
        <title>Comparative genomic study of the Penicillium genus elucidates a diverse pangenome and 15 lateral gene transfer events.</title>
        <authorList>
            <person name="Petersen C."/>
            <person name="Sorensen T."/>
            <person name="Nielsen M.R."/>
            <person name="Sondergaard T.E."/>
            <person name="Sorensen J.L."/>
            <person name="Fitzpatrick D.A."/>
            <person name="Frisvad J.C."/>
            <person name="Nielsen K.L."/>
        </authorList>
    </citation>
    <scope>NUCLEOTIDE SEQUENCE</scope>
    <source>
        <strain evidence="12">IBT 23319</strain>
    </source>
</reference>
<evidence type="ECO:0000256" key="8">
    <source>
        <dbReference type="RuleBase" id="RU003827"/>
    </source>
</evidence>
<keyword evidence="13" id="KW-1185">Reference proteome</keyword>
<dbReference type="GeneID" id="81380885"/>
<dbReference type="AlphaFoldDB" id="A0A9W9TU19"/>
<sequence length="195" mass="21751">MRFALLAGLASLASSVSATALTYRLEANEKACFYTNVEQANAKVAFYFAVQSGGSFDVDYTVTAPGGKIVLDGTKERQGDHVFTAQSNGEYSFCFNNEMLRTNPAPSFLPARVPPLSKPPPLEESIYKISAQLSTISRNQKYFRTRENRNFSTVRSTERRIFNFSVIEGLMMVSMAALQVFVVRFFFQGARKGYV</sequence>
<evidence type="ECO:0000313" key="13">
    <source>
        <dbReference type="Proteomes" id="UP001147733"/>
    </source>
</evidence>
<keyword evidence="3 8" id="KW-0812">Transmembrane</keyword>
<evidence type="ECO:0000256" key="7">
    <source>
        <dbReference type="ARBA" id="ARBA00037847"/>
    </source>
</evidence>
<organism evidence="12 13">
    <name type="scientific">Penicillium citrinum</name>
    <dbReference type="NCBI Taxonomy" id="5077"/>
    <lineage>
        <taxon>Eukaryota</taxon>
        <taxon>Fungi</taxon>
        <taxon>Dikarya</taxon>
        <taxon>Ascomycota</taxon>
        <taxon>Pezizomycotina</taxon>
        <taxon>Eurotiomycetes</taxon>
        <taxon>Eurotiomycetidae</taxon>
        <taxon>Eurotiales</taxon>
        <taxon>Aspergillaceae</taxon>
        <taxon>Penicillium</taxon>
    </lineage>
</organism>
<proteinExistence type="inferred from homology"/>
<name>A0A9W9TU19_PENCI</name>
<comment type="caution">
    <text evidence="12">The sequence shown here is derived from an EMBL/GenBank/DDBJ whole genome shotgun (WGS) entry which is preliminary data.</text>
</comment>
<dbReference type="InterPro" id="IPR015720">
    <property type="entry name" value="Emp24-like"/>
</dbReference>
<dbReference type="SMART" id="SM01190">
    <property type="entry name" value="EMP24_GP25L"/>
    <property type="match status" value="1"/>
</dbReference>
<dbReference type="InterPro" id="IPR009038">
    <property type="entry name" value="GOLD_dom"/>
</dbReference>
<keyword evidence="4 10" id="KW-0732">Signal</keyword>
<evidence type="ECO:0000259" key="11">
    <source>
        <dbReference type="PROSITE" id="PS50866"/>
    </source>
</evidence>
<dbReference type="Pfam" id="PF01105">
    <property type="entry name" value="EMP24_GP25L"/>
    <property type="match status" value="1"/>
</dbReference>
<dbReference type="SUPFAM" id="SSF101576">
    <property type="entry name" value="Supernatant protein factor (SPF), C-terminal domain"/>
    <property type="match status" value="1"/>
</dbReference>
<feature type="transmembrane region" description="Helical" evidence="9">
    <location>
        <begin position="161"/>
        <end position="187"/>
    </location>
</feature>
<keyword evidence="6 9" id="KW-0472">Membrane</keyword>
<dbReference type="GO" id="GO:0016020">
    <property type="term" value="C:membrane"/>
    <property type="evidence" value="ECO:0007669"/>
    <property type="project" value="UniProtKB-SubCell"/>
</dbReference>
<evidence type="ECO:0000313" key="12">
    <source>
        <dbReference type="EMBL" id="KAJ5241207.1"/>
    </source>
</evidence>
<comment type="subcellular location">
    <subcellularLocation>
        <location evidence="7">Endomembrane system</location>
        <topology evidence="7">Single-pass membrane protein</topology>
    </subcellularLocation>
    <subcellularLocation>
        <location evidence="1 8">Membrane</location>
        <topology evidence="1 8">Single-pass type I membrane protein</topology>
    </subcellularLocation>
</comment>
<evidence type="ECO:0000256" key="1">
    <source>
        <dbReference type="ARBA" id="ARBA00004479"/>
    </source>
</evidence>
<keyword evidence="5 9" id="KW-1133">Transmembrane helix</keyword>
<evidence type="ECO:0000256" key="2">
    <source>
        <dbReference type="ARBA" id="ARBA00007104"/>
    </source>
</evidence>
<dbReference type="RefSeq" id="XP_056504212.1">
    <property type="nucleotide sequence ID" value="XM_056641718.1"/>
</dbReference>
<dbReference type="GO" id="GO:0012505">
    <property type="term" value="C:endomembrane system"/>
    <property type="evidence" value="ECO:0007669"/>
    <property type="project" value="UniProtKB-SubCell"/>
</dbReference>
<dbReference type="PANTHER" id="PTHR22811">
    <property type="entry name" value="TRANSMEMBRANE EMP24 DOMAIN-CONTAINING PROTEIN"/>
    <property type="match status" value="1"/>
</dbReference>
<evidence type="ECO:0000256" key="5">
    <source>
        <dbReference type="ARBA" id="ARBA00022989"/>
    </source>
</evidence>
<dbReference type="OrthoDB" id="1929172at2759"/>
<feature type="chain" id="PRO_5040803698" description="GOLD domain-containing protein" evidence="10">
    <location>
        <begin position="19"/>
        <end position="195"/>
    </location>
</feature>
<dbReference type="PROSITE" id="PS50866">
    <property type="entry name" value="GOLD"/>
    <property type="match status" value="1"/>
</dbReference>
<dbReference type="EMBL" id="JAPQKT010000002">
    <property type="protein sequence ID" value="KAJ5241207.1"/>
    <property type="molecule type" value="Genomic_DNA"/>
</dbReference>
<gene>
    <name evidence="12" type="ORF">N7469_002798</name>
</gene>
<evidence type="ECO:0000256" key="10">
    <source>
        <dbReference type="SAM" id="SignalP"/>
    </source>
</evidence>
<dbReference type="InterPro" id="IPR036598">
    <property type="entry name" value="GOLD_dom_sf"/>
</dbReference>
<reference evidence="12" key="1">
    <citation type="submission" date="2022-11" db="EMBL/GenBank/DDBJ databases">
        <authorList>
            <person name="Petersen C."/>
        </authorList>
    </citation>
    <scope>NUCLEOTIDE SEQUENCE</scope>
    <source>
        <strain evidence="12">IBT 23319</strain>
    </source>
</reference>
<evidence type="ECO:0000256" key="3">
    <source>
        <dbReference type="ARBA" id="ARBA00022692"/>
    </source>
</evidence>
<comment type="similarity">
    <text evidence="2 8">Belongs to the EMP24/GP25L family.</text>
</comment>
<feature type="signal peptide" evidence="10">
    <location>
        <begin position="1"/>
        <end position="18"/>
    </location>
</feature>
<accession>A0A9W9TU19</accession>
<protein>
    <recommendedName>
        <fullName evidence="11">GOLD domain-containing protein</fullName>
    </recommendedName>
</protein>
<dbReference type="Proteomes" id="UP001147733">
    <property type="component" value="Unassembled WGS sequence"/>
</dbReference>
<feature type="domain" description="GOLD" evidence="11">
    <location>
        <begin position="30"/>
        <end position="166"/>
    </location>
</feature>
<evidence type="ECO:0000256" key="6">
    <source>
        <dbReference type="ARBA" id="ARBA00023136"/>
    </source>
</evidence>